<feature type="transmembrane region" description="Helical" evidence="2">
    <location>
        <begin position="201"/>
        <end position="224"/>
    </location>
</feature>
<evidence type="ECO:0000313" key="3">
    <source>
        <dbReference type="EMBL" id="KAK3314962.1"/>
    </source>
</evidence>
<evidence type="ECO:0000256" key="1">
    <source>
        <dbReference type="SAM" id="MobiDB-lite"/>
    </source>
</evidence>
<keyword evidence="2" id="KW-0812">Transmembrane</keyword>
<keyword evidence="4" id="KW-1185">Reference proteome</keyword>
<evidence type="ECO:0000256" key="2">
    <source>
        <dbReference type="SAM" id="Phobius"/>
    </source>
</evidence>
<feature type="transmembrane region" description="Helical" evidence="2">
    <location>
        <begin position="61"/>
        <end position="78"/>
    </location>
</feature>
<feature type="region of interest" description="Disordered" evidence="1">
    <location>
        <begin position="16"/>
        <end position="39"/>
    </location>
</feature>
<accession>A0AAE0HY16</accession>
<evidence type="ECO:0000313" key="4">
    <source>
        <dbReference type="Proteomes" id="UP001283341"/>
    </source>
</evidence>
<comment type="caution">
    <text evidence="3">The sequence shown here is derived from an EMBL/GenBank/DDBJ whole genome shotgun (WGS) entry which is preliminary data.</text>
</comment>
<protein>
    <submittedName>
        <fullName evidence="3">Uncharacterized protein</fullName>
    </submittedName>
</protein>
<name>A0AAE0HY16_9PEZI</name>
<proteinExistence type="predicted"/>
<sequence length="240" mass="25961">MERNINIQTATTRLRKTFQYPTDESSDPGNSPEAMDEEEQETLIATLAEQNHQRNQQFRQLLLLMPAISSIPYLLHLIPSSSPSSRASSLLLSLLSLSSLASTAFLVSRLPPTRTGIDFVDQWSGAASSSSSNITMMPGGVGMSRRRRSSVSAATAADMLGQTTSPLEIYLPYLNGAVCLLAVLTGYVPHLRRNGGDLFSLWLGTLPGLIYAVVLVAKVVMAGVDPERDLGGLKYEYKGA</sequence>
<gene>
    <name evidence="3" type="ORF">B0H66DRAFT_328598</name>
</gene>
<dbReference type="AlphaFoldDB" id="A0AAE0HY16"/>
<keyword evidence="2" id="KW-1133">Transmembrane helix</keyword>
<feature type="transmembrane region" description="Helical" evidence="2">
    <location>
        <begin position="169"/>
        <end position="189"/>
    </location>
</feature>
<reference evidence="3" key="1">
    <citation type="journal article" date="2023" name="Mol. Phylogenet. Evol.">
        <title>Genome-scale phylogeny and comparative genomics of the fungal order Sordariales.</title>
        <authorList>
            <person name="Hensen N."/>
            <person name="Bonometti L."/>
            <person name="Westerberg I."/>
            <person name="Brannstrom I.O."/>
            <person name="Guillou S."/>
            <person name="Cros-Aarteil S."/>
            <person name="Calhoun S."/>
            <person name="Haridas S."/>
            <person name="Kuo A."/>
            <person name="Mondo S."/>
            <person name="Pangilinan J."/>
            <person name="Riley R."/>
            <person name="LaButti K."/>
            <person name="Andreopoulos B."/>
            <person name="Lipzen A."/>
            <person name="Chen C."/>
            <person name="Yan M."/>
            <person name="Daum C."/>
            <person name="Ng V."/>
            <person name="Clum A."/>
            <person name="Steindorff A."/>
            <person name="Ohm R.A."/>
            <person name="Martin F."/>
            <person name="Silar P."/>
            <person name="Natvig D.O."/>
            <person name="Lalanne C."/>
            <person name="Gautier V."/>
            <person name="Ament-Velasquez S.L."/>
            <person name="Kruys A."/>
            <person name="Hutchinson M.I."/>
            <person name="Powell A.J."/>
            <person name="Barry K."/>
            <person name="Miller A.N."/>
            <person name="Grigoriev I.V."/>
            <person name="Debuchy R."/>
            <person name="Gladieux P."/>
            <person name="Hiltunen Thoren M."/>
            <person name="Johannesson H."/>
        </authorList>
    </citation>
    <scope>NUCLEOTIDE SEQUENCE</scope>
    <source>
        <strain evidence="3">CBS 118394</strain>
    </source>
</reference>
<organism evidence="3 4">
    <name type="scientific">Apodospora peruviana</name>
    <dbReference type="NCBI Taxonomy" id="516989"/>
    <lineage>
        <taxon>Eukaryota</taxon>
        <taxon>Fungi</taxon>
        <taxon>Dikarya</taxon>
        <taxon>Ascomycota</taxon>
        <taxon>Pezizomycotina</taxon>
        <taxon>Sordariomycetes</taxon>
        <taxon>Sordariomycetidae</taxon>
        <taxon>Sordariales</taxon>
        <taxon>Lasiosphaeriaceae</taxon>
        <taxon>Apodospora</taxon>
    </lineage>
</organism>
<dbReference type="EMBL" id="JAUEDM010000006">
    <property type="protein sequence ID" value="KAK3314962.1"/>
    <property type="molecule type" value="Genomic_DNA"/>
</dbReference>
<feature type="compositionally biased region" description="Polar residues" evidence="1">
    <location>
        <begin position="19"/>
        <end position="29"/>
    </location>
</feature>
<reference evidence="3" key="2">
    <citation type="submission" date="2023-06" db="EMBL/GenBank/DDBJ databases">
        <authorList>
            <consortium name="Lawrence Berkeley National Laboratory"/>
            <person name="Haridas S."/>
            <person name="Hensen N."/>
            <person name="Bonometti L."/>
            <person name="Westerberg I."/>
            <person name="Brannstrom I.O."/>
            <person name="Guillou S."/>
            <person name="Cros-Aarteil S."/>
            <person name="Calhoun S."/>
            <person name="Kuo A."/>
            <person name="Mondo S."/>
            <person name="Pangilinan J."/>
            <person name="Riley R."/>
            <person name="Labutti K."/>
            <person name="Andreopoulos B."/>
            <person name="Lipzen A."/>
            <person name="Chen C."/>
            <person name="Yanf M."/>
            <person name="Daum C."/>
            <person name="Ng V."/>
            <person name="Clum A."/>
            <person name="Steindorff A."/>
            <person name="Ohm R."/>
            <person name="Martin F."/>
            <person name="Silar P."/>
            <person name="Natvig D."/>
            <person name="Lalanne C."/>
            <person name="Gautier V."/>
            <person name="Ament-Velasquez S.L."/>
            <person name="Kruys A."/>
            <person name="Hutchinson M.I."/>
            <person name="Powell A.J."/>
            <person name="Barry K."/>
            <person name="Miller A.N."/>
            <person name="Grigoriev I.V."/>
            <person name="Debuchy R."/>
            <person name="Gladieux P."/>
            <person name="Thoren M.H."/>
            <person name="Johannesson H."/>
        </authorList>
    </citation>
    <scope>NUCLEOTIDE SEQUENCE</scope>
    <source>
        <strain evidence="3">CBS 118394</strain>
    </source>
</reference>
<dbReference type="Proteomes" id="UP001283341">
    <property type="component" value="Unassembled WGS sequence"/>
</dbReference>
<keyword evidence="2" id="KW-0472">Membrane</keyword>